<gene>
    <name evidence="2" type="ORF">PVP01_0121800</name>
</gene>
<reference evidence="3" key="1">
    <citation type="submission" date="2016-07" db="EMBL/GenBank/DDBJ databases">
        <authorList>
            <consortium name="Pathogen Informatics"/>
        </authorList>
    </citation>
    <scope>NUCLEOTIDE SEQUENCE [LARGE SCALE GENOMIC DNA]</scope>
</reference>
<accession>A0A564ZNE9</accession>
<keyword evidence="1" id="KW-1133">Transmembrane helix</keyword>
<dbReference type="EMBL" id="LT635612">
    <property type="protein sequence ID" value="VUZ93232.1"/>
    <property type="molecule type" value="Genomic_DNA"/>
</dbReference>
<dbReference type="InterPro" id="IPR008780">
    <property type="entry name" value="Plasmodium_Vir"/>
</dbReference>
<protein>
    <submittedName>
        <fullName evidence="2">VIR protein</fullName>
    </submittedName>
</protein>
<sequence length="342" mass="40397">MSYRGFEYYENQGDIAKYNLLKNLSLYKLYDKLNQTLPNKSQDAICLQHCNGKLQNLEEGESKLPELCKSVCKVMLTPEDIDIFCSNSVCKRSCLYTNLWLYNHVLNITNSEINIDNFYQALKLIQQRETSALKECSFRNFKLDNDVFNIIKFIYELLYLYDDIKNNISGKYESNDELYCKHIKENFRYYNIIKKKCTIKEECKYHKELMNFKNQFSKDQVLDFIYKNCRYEKTLCKGDTDLSNDIPCLKKSENSVKITISDGDSNNVIKILYMSLLSFGSVMGILSMFYKFTPLGSWLRTKIGKKNNIEKHMNKENYDNLEYLQKIGSTYSDNKIYNIKYN</sequence>
<evidence type="ECO:0000256" key="1">
    <source>
        <dbReference type="SAM" id="Phobius"/>
    </source>
</evidence>
<dbReference type="VEuPathDB" id="PlasmoDB:PVP01_0121800"/>
<evidence type="ECO:0000313" key="3">
    <source>
        <dbReference type="Proteomes" id="UP000220605"/>
    </source>
</evidence>
<keyword evidence="1" id="KW-0472">Membrane</keyword>
<dbReference type="AlphaFoldDB" id="A0A564ZNE9"/>
<proteinExistence type="predicted"/>
<dbReference type="Pfam" id="PF05795">
    <property type="entry name" value="Plasmodium_Vir"/>
    <property type="match status" value="2"/>
</dbReference>
<feature type="transmembrane region" description="Helical" evidence="1">
    <location>
        <begin position="271"/>
        <end position="290"/>
    </location>
</feature>
<dbReference type="VEuPathDB" id="PlasmoDB:PVW1_120005800"/>
<organism evidence="2 3">
    <name type="scientific">Plasmodium vivax</name>
    <name type="common">malaria parasite P. vivax</name>
    <dbReference type="NCBI Taxonomy" id="5855"/>
    <lineage>
        <taxon>Eukaryota</taxon>
        <taxon>Sar</taxon>
        <taxon>Alveolata</taxon>
        <taxon>Apicomplexa</taxon>
        <taxon>Aconoidasida</taxon>
        <taxon>Haemosporida</taxon>
        <taxon>Plasmodiidae</taxon>
        <taxon>Plasmodium</taxon>
        <taxon>Plasmodium (Plasmodium)</taxon>
    </lineage>
</organism>
<name>A0A564ZNE9_PLAVI</name>
<dbReference type="Proteomes" id="UP000220605">
    <property type="component" value="Chromosome 1"/>
</dbReference>
<evidence type="ECO:0000313" key="2">
    <source>
        <dbReference type="EMBL" id="VUZ93232.1"/>
    </source>
</evidence>
<dbReference type="VEuPathDB" id="PlasmoDB:PVPAM_000040400"/>
<keyword evidence="1" id="KW-0812">Transmembrane</keyword>